<organism evidence="2 3">
    <name type="scientific">Linum trigynum</name>
    <dbReference type="NCBI Taxonomy" id="586398"/>
    <lineage>
        <taxon>Eukaryota</taxon>
        <taxon>Viridiplantae</taxon>
        <taxon>Streptophyta</taxon>
        <taxon>Embryophyta</taxon>
        <taxon>Tracheophyta</taxon>
        <taxon>Spermatophyta</taxon>
        <taxon>Magnoliopsida</taxon>
        <taxon>eudicotyledons</taxon>
        <taxon>Gunneridae</taxon>
        <taxon>Pentapetalae</taxon>
        <taxon>rosids</taxon>
        <taxon>fabids</taxon>
        <taxon>Malpighiales</taxon>
        <taxon>Linaceae</taxon>
        <taxon>Linum</taxon>
    </lineage>
</organism>
<evidence type="ECO:0000313" key="3">
    <source>
        <dbReference type="Proteomes" id="UP001497516"/>
    </source>
</evidence>
<dbReference type="AlphaFoldDB" id="A0AAV2GAX9"/>
<sequence length="101" mass="10967">MDSNVGRRRGGGDLEAQSRGVAGGGRPATEMETGSRFGGDGNGDGRRTQVWRRELISERERFGGGVLLSAGRFGGGQNLGLEEDRRSTDSMTKFGVWWRPH</sequence>
<evidence type="ECO:0000313" key="2">
    <source>
        <dbReference type="EMBL" id="CAL1407804.1"/>
    </source>
</evidence>
<keyword evidence="3" id="KW-1185">Reference proteome</keyword>
<accession>A0AAV2GAX9</accession>
<evidence type="ECO:0000256" key="1">
    <source>
        <dbReference type="SAM" id="MobiDB-lite"/>
    </source>
</evidence>
<name>A0AAV2GAX9_9ROSI</name>
<reference evidence="2 3" key="1">
    <citation type="submission" date="2024-04" db="EMBL/GenBank/DDBJ databases">
        <authorList>
            <person name="Fracassetti M."/>
        </authorList>
    </citation>
    <scope>NUCLEOTIDE SEQUENCE [LARGE SCALE GENOMIC DNA]</scope>
</reference>
<feature type="region of interest" description="Disordered" evidence="1">
    <location>
        <begin position="1"/>
        <end position="46"/>
    </location>
</feature>
<gene>
    <name evidence="2" type="ORF">LTRI10_LOCUS47450</name>
</gene>
<dbReference type="EMBL" id="OZ034821">
    <property type="protein sequence ID" value="CAL1407804.1"/>
    <property type="molecule type" value="Genomic_DNA"/>
</dbReference>
<proteinExistence type="predicted"/>
<dbReference type="Proteomes" id="UP001497516">
    <property type="component" value="Chromosome 8"/>
</dbReference>
<protein>
    <submittedName>
        <fullName evidence="2">Uncharacterized protein</fullName>
    </submittedName>
</protein>